<name>A0A0F7PAG8_9EURY</name>
<dbReference type="OrthoDB" id="137027at2157"/>
<evidence type="ECO:0000313" key="2">
    <source>
        <dbReference type="Proteomes" id="UP000069906"/>
    </source>
</evidence>
<dbReference type="HOGENOM" id="CLU_148450_0_0_2"/>
<dbReference type="GeneID" id="25158851"/>
<reference evidence="1 2" key="1">
    <citation type="journal article" date="2015" name="ISME J.">
        <title>Elemental sulfur and acetate can support life of a novel strictly anaerobic haloarchaeon.</title>
        <authorList>
            <person name="Sorokin D.Y."/>
            <person name="Kublanov I.V."/>
            <person name="Gavrilov S.N."/>
            <person name="Rojo D."/>
            <person name="Roman P."/>
            <person name="Golyshin P.N."/>
            <person name="Slepak V.Z."/>
            <person name="Smedile F."/>
            <person name="Ferrer M."/>
            <person name="Messina E."/>
            <person name="La Cono V."/>
            <person name="Yakimov M.M."/>
        </authorList>
    </citation>
    <scope>NUCLEOTIDE SEQUENCE [LARGE SCALE GENOMIC DNA]</scope>
    <source>
        <strain evidence="1 2">HSR2</strain>
    </source>
</reference>
<evidence type="ECO:0000313" key="1">
    <source>
        <dbReference type="EMBL" id="AKH97155.1"/>
    </source>
</evidence>
<accession>A0A0F7PAG8</accession>
<dbReference type="AlphaFoldDB" id="A0A0F7PAG8"/>
<dbReference type="Proteomes" id="UP000069906">
    <property type="component" value="Chromosome"/>
</dbReference>
<proteinExistence type="predicted"/>
<gene>
    <name evidence="1" type="ORF">HLASF_0659</name>
</gene>
<keyword evidence="2" id="KW-1185">Reference proteome</keyword>
<sequence>MKEYERKQLLERIGRDGATVGASIPETIDLQGEVFELSSFVFETKRQEEIPPDQLERVEAVKKRLRAERQERRHRLEHDDIDREAGERLANTIVGIDRALNALESLGTTDLSGEAQAAETADQKRWITFLKKALGHDADDSGPGAQVR</sequence>
<organism evidence="1 2">
    <name type="scientific">Halanaeroarchaeum sulfurireducens</name>
    <dbReference type="NCBI Taxonomy" id="1604004"/>
    <lineage>
        <taxon>Archaea</taxon>
        <taxon>Methanobacteriati</taxon>
        <taxon>Methanobacteriota</taxon>
        <taxon>Stenosarchaea group</taxon>
        <taxon>Halobacteria</taxon>
        <taxon>Halobacteriales</taxon>
        <taxon>Halobacteriaceae</taxon>
        <taxon>Halanaeroarchaeum</taxon>
    </lineage>
</organism>
<protein>
    <submittedName>
        <fullName evidence="1">Uncharacterized protein</fullName>
    </submittedName>
</protein>
<dbReference type="EMBL" id="CP008874">
    <property type="protein sequence ID" value="AKH97155.1"/>
    <property type="molecule type" value="Genomic_DNA"/>
</dbReference>
<dbReference type="PATRIC" id="fig|1604004.4.peg.690"/>
<dbReference type="KEGG" id="hsu:HLASF_0659"/>
<dbReference type="InterPro" id="IPR043900">
    <property type="entry name" value="DUF5788"/>
</dbReference>
<dbReference type="RefSeq" id="WP_050047951.1">
    <property type="nucleotide sequence ID" value="NZ_CP008874.1"/>
</dbReference>
<dbReference type="Pfam" id="PF19101">
    <property type="entry name" value="DUF5788"/>
    <property type="match status" value="1"/>
</dbReference>